<reference evidence="1 2" key="1">
    <citation type="submission" date="2020-08" db="EMBL/GenBank/DDBJ databases">
        <title>Bridging the membrane lipid divide: bacteria of the FCB group superphylum have the potential to synthesize archaeal ether lipids.</title>
        <authorList>
            <person name="Villanueva L."/>
            <person name="Von Meijenfeldt F.A.B."/>
            <person name="Westbye A.B."/>
            <person name="Yadav S."/>
            <person name="Hopmans E.C."/>
            <person name="Dutilh B.E."/>
            <person name="Sinninghe Damste J.S."/>
        </authorList>
    </citation>
    <scope>NUCLEOTIDE SEQUENCE [LARGE SCALE GENOMIC DNA]</scope>
    <source>
        <strain evidence="1">NIOZ-UU27</strain>
    </source>
</reference>
<evidence type="ECO:0000313" key="1">
    <source>
        <dbReference type="EMBL" id="MBC8177548.1"/>
    </source>
</evidence>
<dbReference type="InterPro" id="IPR009241">
    <property type="entry name" value="HigB-like"/>
</dbReference>
<proteinExistence type="predicted"/>
<accession>A0A8J6T8G7</accession>
<organism evidence="1 2">
    <name type="scientific">Candidatus Desulfacyla euxinica</name>
    <dbReference type="NCBI Taxonomy" id="2841693"/>
    <lineage>
        <taxon>Bacteria</taxon>
        <taxon>Deltaproteobacteria</taxon>
        <taxon>Candidatus Desulfacyla</taxon>
    </lineage>
</organism>
<dbReference type="EMBL" id="JACNJD010000217">
    <property type="protein sequence ID" value="MBC8177548.1"/>
    <property type="molecule type" value="Genomic_DNA"/>
</dbReference>
<gene>
    <name evidence="1" type="ORF">H8E19_09090</name>
</gene>
<evidence type="ECO:0000313" key="2">
    <source>
        <dbReference type="Proteomes" id="UP000650524"/>
    </source>
</evidence>
<sequence>MEFAIEFFETRFGRHPVQEFLNELKESDPNDFAAVMSGLAKLRNRQYHRPPLSKPIGDDLFELRHVGKLNTRMLYFFMKDRRIIVVHGIRSKAKKIAPRDRKVALDRKRDWLDRNPL</sequence>
<dbReference type="Proteomes" id="UP000650524">
    <property type="component" value="Unassembled WGS sequence"/>
</dbReference>
<dbReference type="AlphaFoldDB" id="A0A8J6T8G7"/>
<comment type="caution">
    <text evidence="1">The sequence shown here is derived from an EMBL/GenBank/DDBJ whole genome shotgun (WGS) entry which is preliminary data.</text>
</comment>
<protein>
    <submittedName>
        <fullName evidence="1">Type II toxin-antitoxin system RelE/ParE family toxin</fullName>
    </submittedName>
</protein>
<name>A0A8J6T8G7_9DELT</name>
<dbReference type="Pfam" id="PF05973">
    <property type="entry name" value="Gp49"/>
    <property type="match status" value="1"/>
</dbReference>